<sequence>MAATRRDHRDAAQIRPLEIVQGVLHRADGSAQFDHAPTAVLCGVYGPTEIKIRDEKVDRATLEVNYKPAIGSSNTKDRWIEYSLRRVFEGVILTALHPSTLIQLNLQVVSDHGSVLATAFNSATMALMDAGVPMRTVVASVSCAIDQAGNVLMDPDEEEEKNATSCHVFVFDAEMKGALFTDSLGNYTPTQFEHCYQSCKAGAAKVIHFMRAAVEAKLTRQTQQS</sequence>
<dbReference type="Proteomes" id="UP001151582">
    <property type="component" value="Unassembled WGS sequence"/>
</dbReference>
<dbReference type="InterPro" id="IPR027408">
    <property type="entry name" value="PNPase/RNase_PH_dom_sf"/>
</dbReference>
<dbReference type="PANTHER" id="PTHR11953">
    <property type="entry name" value="EXOSOME COMPLEX COMPONENT"/>
    <property type="match status" value="1"/>
</dbReference>
<dbReference type="Gene3D" id="3.30.230.70">
    <property type="entry name" value="GHMP Kinase, N-terminal domain"/>
    <property type="match status" value="1"/>
</dbReference>
<keyword evidence="3" id="KW-0698">rRNA processing</keyword>
<organism evidence="7 8">
    <name type="scientific">Dimargaris verticillata</name>
    <dbReference type="NCBI Taxonomy" id="2761393"/>
    <lineage>
        <taxon>Eukaryota</taxon>
        <taxon>Fungi</taxon>
        <taxon>Fungi incertae sedis</taxon>
        <taxon>Zoopagomycota</taxon>
        <taxon>Kickxellomycotina</taxon>
        <taxon>Dimargaritomycetes</taxon>
        <taxon>Dimargaritales</taxon>
        <taxon>Dimargaritaceae</taxon>
        <taxon>Dimargaris</taxon>
    </lineage>
</organism>
<dbReference type="Pfam" id="PF01138">
    <property type="entry name" value="RNase_PH"/>
    <property type="match status" value="1"/>
</dbReference>
<reference evidence="7" key="1">
    <citation type="submission" date="2022-07" db="EMBL/GenBank/DDBJ databases">
        <title>Phylogenomic reconstructions and comparative analyses of Kickxellomycotina fungi.</title>
        <authorList>
            <person name="Reynolds N.K."/>
            <person name="Stajich J.E."/>
            <person name="Barry K."/>
            <person name="Grigoriev I.V."/>
            <person name="Crous P."/>
            <person name="Smith M.E."/>
        </authorList>
    </citation>
    <scope>NUCLEOTIDE SEQUENCE</scope>
    <source>
        <strain evidence="7">RSA 567</strain>
    </source>
</reference>
<dbReference type="CDD" id="cd11372">
    <property type="entry name" value="RNase_PH_RRP46"/>
    <property type="match status" value="1"/>
</dbReference>
<gene>
    <name evidence="7" type="primary">RRP46</name>
    <name evidence="7" type="ORF">H4R34_005123</name>
</gene>
<evidence type="ECO:0000256" key="5">
    <source>
        <dbReference type="ARBA" id="ARBA00023242"/>
    </source>
</evidence>
<dbReference type="GO" id="GO:0000177">
    <property type="term" value="C:cytoplasmic exosome (RNase complex)"/>
    <property type="evidence" value="ECO:0007669"/>
    <property type="project" value="TreeGrafter"/>
</dbReference>
<proteinExistence type="inferred from homology"/>
<evidence type="ECO:0000256" key="4">
    <source>
        <dbReference type="ARBA" id="ARBA00022835"/>
    </source>
</evidence>
<comment type="similarity">
    <text evidence="2">Belongs to the RNase PH family.</text>
</comment>
<feature type="domain" description="Exoribonuclease phosphorolytic" evidence="6">
    <location>
        <begin position="13"/>
        <end position="133"/>
    </location>
</feature>
<evidence type="ECO:0000256" key="2">
    <source>
        <dbReference type="ARBA" id="ARBA00006678"/>
    </source>
</evidence>
<dbReference type="GO" id="GO:0005730">
    <property type="term" value="C:nucleolus"/>
    <property type="evidence" value="ECO:0007669"/>
    <property type="project" value="TreeGrafter"/>
</dbReference>
<dbReference type="GO" id="GO:0006364">
    <property type="term" value="P:rRNA processing"/>
    <property type="evidence" value="ECO:0007669"/>
    <property type="project" value="UniProtKB-KW"/>
</dbReference>
<dbReference type="GO" id="GO:0016075">
    <property type="term" value="P:rRNA catabolic process"/>
    <property type="evidence" value="ECO:0007669"/>
    <property type="project" value="TreeGrafter"/>
</dbReference>
<name>A0A9W8B3J3_9FUNG</name>
<dbReference type="PANTHER" id="PTHR11953:SF1">
    <property type="entry name" value="EXOSOME COMPLEX COMPONENT RRP46"/>
    <property type="match status" value="1"/>
</dbReference>
<dbReference type="GO" id="GO:0000176">
    <property type="term" value="C:nuclear exosome (RNase complex)"/>
    <property type="evidence" value="ECO:0007669"/>
    <property type="project" value="UniProtKB-ARBA"/>
</dbReference>
<evidence type="ECO:0000256" key="3">
    <source>
        <dbReference type="ARBA" id="ARBA00022552"/>
    </source>
</evidence>
<evidence type="ECO:0000256" key="1">
    <source>
        <dbReference type="ARBA" id="ARBA00004123"/>
    </source>
</evidence>
<comment type="subcellular location">
    <subcellularLocation>
        <location evidence="1">Nucleus</location>
    </subcellularLocation>
</comment>
<dbReference type="GO" id="GO:0003723">
    <property type="term" value="F:RNA binding"/>
    <property type="evidence" value="ECO:0007669"/>
    <property type="project" value="TreeGrafter"/>
</dbReference>
<dbReference type="AlphaFoldDB" id="A0A9W8B3J3"/>
<keyword evidence="4" id="KW-0271">Exosome</keyword>
<dbReference type="SUPFAM" id="SSF54211">
    <property type="entry name" value="Ribosomal protein S5 domain 2-like"/>
    <property type="match status" value="1"/>
</dbReference>
<evidence type="ECO:0000313" key="8">
    <source>
        <dbReference type="Proteomes" id="UP001151582"/>
    </source>
</evidence>
<accession>A0A9W8B3J3</accession>
<keyword evidence="5" id="KW-0539">Nucleus</keyword>
<dbReference type="EMBL" id="JANBQB010000852">
    <property type="protein sequence ID" value="KAJ1973304.1"/>
    <property type="molecule type" value="Genomic_DNA"/>
</dbReference>
<comment type="caution">
    <text evidence="7">The sequence shown here is derived from an EMBL/GenBank/DDBJ whole genome shotgun (WGS) entry which is preliminary data.</text>
</comment>
<dbReference type="GO" id="GO:0034475">
    <property type="term" value="P:U4 snRNA 3'-end processing"/>
    <property type="evidence" value="ECO:0007669"/>
    <property type="project" value="TreeGrafter"/>
</dbReference>
<dbReference type="SUPFAM" id="SSF55666">
    <property type="entry name" value="Ribonuclease PH domain 2-like"/>
    <property type="match status" value="1"/>
</dbReference>
<dbReference type="InterPro" id="IPR020568">
    <property type="entry name" value="Ribosomal_Su5_D2-typ_SF"/>
</dbReference>
<dbReference type="OrthoDB" id="27298at2759"/>
<dbReference type="GO" id="GO:0071051">
    <property type="term" value="P:poly(A)-dependent snoRNA 3'-end processing"/>
    <property type="evidence" value="ECO:0007669"/>
    <property type="project" value="TreeGrafter"/>
</dbReference>
<dbReference type="GO" id="GO:0071028">
    <property type="term" value="P:nuclear mRNA surveillance"/>
    <property type="evidence" value="ECO:0007669"/>
    <property type="project" value="TreeGrafter"/>
</dbReference>
<protein>
    <submittedName>
        <fullName evidence="7">Exosome non-catalytic core subunit rrp46</fullName>
    </submittedName>
</protein>
<dbReference type="InterPro" id="IPR036345">
    <property type="entry name" value="ExoRNase_PH_dom2_sf"/>
</dbReference>
<dbReference type="InterPro" id="IPR001247">
    <property type="entry name" value="ExoRNase_PH_dom1"/>
</dbReference>
<evidence type="ECO:0000313" key="7">
    <source>
        <dbReference type="EMBL" id="KAJ1973304.1"/>
    </source>
</evidence>
<keyword evidence="8" id="KW-1185">Reference proteome</keyword>
<evidence type="ECO:0000259" key="6">
    <source>
        <dbReference type="Pfam" id="PF01138"/>
    </source>
</evidence>
<dbReference type="InterPro" id="IPR050080">
    <property type="entry name" value="RNase_PH"/>
</dbReference>